<sequence>MEICTVGGYEAVGKNMTAVKVGEDVFIFDMGVSIPALIDLQSDNVRVYTEKQLRRAGAIPNDAVLDKLGWRGKVRAIIVGHAHLDHVGAVPWLAHRYPKAKILATPFT</sequence>
<comment type="caution">
    <text evidence="2">The sequence shown here is derived from an EMBL/GenBank/DDBJ whole genome shotgun (WGS) entry which is preliminary data.</text>
</comment>
<dbReference type="PANTHER" id="PTHR43694">
    <property type="entry name" value="RIBONUCLEASE J"/>
    <property type="match status" value="1"/>
</dbReference>
<evidence type="ECO:0000313" key="2">
    <source>
        <dbReference type="EMBL" id="GAH80489.1"/>
    </source>
</evidence>
<proteinExistence type="predicted"/>
<accession>X1JQF4</accession>
<dbReference type="AlphaFoldDB" id="X1JQF4"/>
<protein>
    <recommendedName>
        <fullName evidence="1">Metallo-beta-lactamase domain-containing protein</fullName>
    </recommendedName>
</protein>
<name>X1JQF4_9ZZZZ</name>
<gene>
    <name evidence="2" type="ORF">S03H2_66414</name>
</gene>
<dbReference type="SUPFAM" id="SSF56281">
    <property type="entry name" value="Metallo-hydrolase/oxidoreductase"/>
    <property type="match status" value="1"/>
</dbReference>
<dbReference type="InterPro" id="IPR036866">
    <property type="entry name" value="RibonucZ/Hydroxyglut_hydro"/>
</dbReference>
<dbReference type="PANTHER" id="PTHR43694:SF1">
    <property type="entry name" value="RIBONUCLEASE J"/>
    <property type="match status" value="1"/>
</dbReference>
<feature type="non-terminal residue" evidence="2">
    <location>
        <position position="108"/>
    </location>
</feature>
<dbReference type="InterPro" id="IPR001279">
    <property type="entry name" value="Metallo-B-lactamas"/>
</dbReference>
<dbReference type="Pfam" id="PF00753">
    <property type="entry name" value="Lactamase_B"/>
    <property type="match status" value="1"/>
</dbReference>
<feature type="domain" description="Metallo-beta-lactamase" evidence="1">
    <location>
        <begin position="15"/>
        <end position="103"/>
    </location>
</feature>
<dbReference type="Gene3D" id="3.60.15.10">
    <property type="entry name" value="Ribonuclease Z/Hydroxyacylglutathione hydrolase-like"/>
    <property type="match status" value="1"/>
</dbReference>
<reference evidence="2" key="1">
    <citation type="journal article" date="2014" name="Front. Microbiol.">
        <title>High frequency of phylogenetically diverse reductive dehalogenase-homologous genes in deep subseafloor sedimentary metagenomes.</title>
        <authorList>
            <person name="Kawai M."/>
            <person name="Futagami T."/>
            <person name="Toyoda A."/>
            <person name="Takaki Y."/>
            <person name="Nishi S."/>
            <person name="Hori S."/>
            <person name="Arai W."/>
            <person name="Tsubouchi T."/>
            <person name="Morono Y."/>
            <person name="Uchiyama I."/>
            <person name="Ito T."/>
            <person name="Fujiyama A."/>
            <person name="Inagaki F."/>
            <person name="Takami H."/>
        </authorList>
    </citation>
    <scope>NUCLEOTIDE SEQUENCE</scope>
    <source>
        <strain evidence="2">Expedition CK06-06</strain>
    </source>
</reference>
<organism evidence="2">
    <name type="scientific">marine sediment metagenome</name>
    <dbReference type="NCBI Taxonomy" id="412755"/>
    <lineage>
        <taxon>unclassified sequences</taxon>
        <taxon>metagenomes</taxon>
        <taxon>ecological metagenomes</taxon>
    </lineage>
</organism>
<dbReference type="EMBL" id="BARU01043357">
    <property type="protein sequence ID" value="GAH80489.1"/>
    <property type="molecule type" value="Genomic_DNA"/>
</dbReference>
<evidence type="ECO:0000259" key="1">
    <source>
        <dbReference type="Pfam" id="PF00753"/>
    </source>
</evidence>